<evidence type="ECO:0000256" key="12">
    <source>
        <dbReference type="ARBA" id="ARBA00023136"/>
    </source>
</evidence>
<dbReference type="CDD" id="cd18603">
    <property type="entry name" value="ABC_6TM_MRP1_2_3_6_D2_like"/>
    <property type="match status" value="1"/>
</dbReference>
<evidence type="ECO:0000256" key="9">
    <source>
        <dbReference type="ARBA" id="ARBA00022967"/>
    </source>
</evidence>
<keyword evidence="5 17" id="KW-0812">Transmembrane</keyword>
<evidence type="ECO:0000256" key="11">
    <source>
        <dbReference type="ARBA" id="ARBA00023055"/>
    </source>
</evidence>
<feature type="domain" description="ABC transporter" evidence="18">
    <location>
        <begin position="637"/>
        <end position="861"/>
    </location>
</feature>
<keyword evidence="10 17" id="KW-1133">Transmembrane helix</keyword>
<evidence type="ECO:0000256" key="15">
    <source>
        <dbReference type="ARBA" id="ARBA00047576"/>
    </source>
</evidence>
<dbReference type="InterPro" id="IPR003439">
    <property type="entry name" value="ABC_transporter-like_ATP-bd"/>
</dbReference>
<feature type="transmembrane region" description="Helical" evidence="17">
    <location>
        <begin position="440"/>
        <end position="459"/>
    </location>
</feature>
<evidence type="ECO:0000256" key="7">
    <source>
        <dbReference type="ARBA" id="ARBA00022741"/>
    </source>
</evidence>
<feature type="compositionally biased region" description="Basic residues" evidence="16">
    <location>
        <begin position="900"/>
        <end position="910"/>
    </location>
</feature>
<feature type="transmembrane region" description="Helical" evidence="17">
    <location>
        <begin position="1179"/>
        <end position="1199"/>
    </location>
</feature>
<dbReference type="SUPFAM" id="SSF90123">
    <property type="entry name" value="ABC transporter transmembrane region"/>
    <property type="match status" value="2"/>
</dbReference>
<evidence type="ECO:0000256" key="10">
    <source>
        <dbReference type="ARBA" id="ARBA00022989"/>
    </source>
</evidence>
<dbReference type="Gene3D" id="3.40.50.300">
    <property type="entry name" value="P-loop containing nucleotide triphosphate hydrolases"/>
    <property type="match status" value="2"/>
</dbReference>
<dbReference type="NCBIfam" id="TIGR00957">
    <property type="entry name" value="MRP_assoc_pro"/>
    <property type="match status" value="1"/>
</dbReference>
<keyword evidence="6" id="KW-0677">Repeat</keyword>
<evidence type="ECO:0000259" key="19">
    <source>
        <dbReference type="PROSITE" id="PS50929"/>
    </source>
</evidence>
<evidence type="ECO:0000256" key="5">
    <source>
        <dbReference type="ARBA" id="ARBA00022692"/>
    </source>
</evidence>
<keyword evidence="7" id="KW-0547">Nucleotide-binding</keyword>
<dbReference type="FunFam" id="3.40.50.300:FF:000074">
    <property type="entry name" value="Multidrug resistance-associated protein 5 isoform 1"/>
    <property type="match status" value="1"/>
</dbReference>
<feature type="transmembrane region" description="Helical" evidence="17">
    <location>
        <begin position="465"/>
        <end position="485"/>
    </location>
</feature>
<dbReference type="SUPFAM" id="SSF52540">
    <property type="entry name" value="P-loop containing nucleoside triphosphate hydrolases"/>
    <property type="match status" value="2"/>
</dbReference>
<dbReference type="Pfam" id="PF24357">
    <property type="entry name" value="TMD0_ABC"/>
    <property type="match status" value="1"/>
</dbReference>
<evidence type="ECO:0000313" key="20">
    <source>
        <dbReference type="Ensembl" id="ENSONIP00000080428.1"/>
    </source>
</evidence>
<dbReference type="FunFam" id="1.20.1560.10:FF:000001">
    <property type="entry name" value="ATP-binding cassette subfamily C member 1"/>
    <property type="match status" value="1"/>
</dbReference>
<evidence type="ECO:0000256" key="6">
    <source>
        <dbReference type="ARBA" id="ARBA00022737"/>
    </source>
</evidence>
<evidence type="ECO:0000256" key="17">
    <source>
        <dbReference type="SAM" id="Phobius"/>
    </source>
</evidence>
<evidence type="ECO:0000256" key="3">
    <source>
        <dbReference type="ARBA" id="ARBA00022448"/>
    </source>
</evidence>
<feature type="transmembrane region" description="Helical" evidence="17">
    <location>
        <begin position="157"/>
        <end position="178"/>
    </location>
</feature>
<evidence type="ECO:0000313" key="21">
    <source>
        <dbReference type="Proteomes" id="UP000005207"/>
    </source>
</evidence>
<feature type="transmembrane region" description="Helical" evidence="17">
    <location>
        <begin position="71"/>
        <end position="89"/>
    </location>
</feature>
<dbReference type="Pfam" id="PF00664">
    <property type="entry name" value="ABC_membrane"/>
    <property type="match status" value="2"/>
</dbReference>
<keyword evidence="11" id="KW-0445">Lipid transport</keyword>
<evidence type="ECO:0000256" key="16">
    <source>
        <dbReference type="SAM" id="MobiDB-lite"/>
    </source>
</evidence>
<name>A0A669FB16_ORENI</name>
<keyword evidence="3" id="KW-0813">Transport</keyword>
<comment type="catalytic activity">
    <reaction evidence="13">
        <text>ATP + H2O + xenobioticSide 1 = ADP + phosphate + xenobioticSide 2.</text>
        <dbReference type="EC" id="7.6.2.2"/>
    </reaction>
</comment>
<dbReference type="CDD" id="cd03250">
    <property type="entry name" value="ABCC_MRP_domain1"/>
    <property type="match status" value="1"/>
</dbReference>
<feature type="transmembrane region" description="Helical" evidence="17">
    <location>
        <begin position="996"/>
        <end position="1018"/>
    </location>
</feature>
<reference evidence="20" key="1">
    <citation type="submission" date="2025-08" db="UniProtKB">
        <authorList>
            <consortium name="Ensembl"/>
        </authorList>
    </citation>
    <scope>IDENTIFICATION</scope>
</reference>
<dbReference type="InterPro" id="IPR011527">
    <property type="entry name" value="ABC1_TM_dom"/>
</dbReference>
<dbReference type="Gene3D" id="1.20.1560.10">
    <property type="entry name" value="ABC transporter type 1, transmembrane domain"/>
    <property type="match status" value="2"/>
</dbReference>
<keyword evidence="4" id="KW-1003">Cell membrane</keyword>
<feature type="transmembrane region" description="Helical" evidence="17">
    <location>
        <begin position="28"/>
        <end position="50"/>
    </location>
</feature>
<feature type="transmembrane region" description="Helical" evidence="17">
    <location>
        <begin position="1094"/>
        <end position="1114"/>
    </location>
</feature>
<dbReference type="Pfam" id="PF00005">
    <property type="entry name" value="ABC_tran"/>
    <property type="match status" value="2"/>
</dbReference>
<dbReference type="PROSITE" id="PS50893">
    <property type="entry name" value="ABC_TRANSPORTER_2"/>
    <property type="match status" value="2"/>
</dbReference>
<feature type="transmembrane region" description="Helical" evidence="17">
    <location>
        <begin position="361"/>
        <end position="381"/>
    </location>
</feature>
<protein>
    <submittedName>
        <fullName evidence="20">Canalicular multispecific organic anion transporter 2</fullName>
    </submittedName>
</protein>
<dbReference type="InterPro" id="IPR056227">
    <property type="entry name" value="TMD0_ABC"/>
</dbReference>
<feature type="domain" description="ABC transmembrane type-1" evidence="19">
    <location>
        <begin position="333"/>
        <end position="609"/>
    </location>
</feature>
<proteinExistence type="inferred from homology"/>
<comment type="catalytic activity">
    <reaction evidence="14">
        <text>leukotriene C4(in) + ATP + H2O = leukotriene C4(out) + ADP + phosphate + H(+)</text>
        <dbReference type="Rhea" id="RHEA:38963"/>
        <dbReference type="ChEBI" id="CHEBI:15377"/>
        <dbReference type="ChEBI" id="CHEBI:15378"/>
        <dbReference type="ChEBI" id="CHEBI:30616"/>
        <dbReference type="ChEBI" id="CHEBI:43474"/>
        <dbReference type="ChEBI" id="CHEBI:57973"/>
        <dbReference type="ChEBI" id="CHEBI:456216"/>
    </reaction>
    <physiologicalReaction direction="left-to-right" evidence="14">
        <dbReference type="Rhea" id="RHEA:38964"/>
    </physiologicalReaction>
</comment>
<dbReference type="Ensembl" id="ENSONIT00000093263.1">
    <property type="protein sequence ID" value="ENSONIP00000080428.1"/>
    <property type="gene ID" value="ENSONIG00000019586.2"/>
</dbReference>
<evidence type="ECO:0000256" key="4">
    <source>
        <dbReference type="ARBA" id="ARBA00022475"/>
    </source>
</evidence>
<dbReference type="PANTHER" id="PTHR24223:SF405">
    <property type="entry name" value="ATP-BINDING CASSETTE SUB-FAMILY C MEMBER 3"/>
    <property type="match status" value="1"/>
</dbReference>
<feature type="transmembrane region" description="Helical" evidence="17">
    <location>
        <begin position="1066"/>
        <end position="1088"/>
    </location>
</feature>
<feature type="transmembrane region" description="Helical" evidence="17">
    <location>
        <begin position="127"/>
        <end position="145"/>
    </location>
</feature>
<dbReference type="InterPro" id="IPR036640">
    <property type="entry name" value="ABC1_TM_sf"/>
</dbReference>
<sequence>MFTKSFSLRKLVSNRTFNSSWPDLPECFQLSVLSWVQCIYLWAVSPIYIFCLKKNKKGYIMMSLLNRFKTAFGLLLWIVCWTDLFYTLHEGKQPPIYYVTPLVLGMTMLLATFLIQFERLRGVQSSGVLFIFWLLCLLCATVPFRSKILQGEVTDKLRFTTFYFYFSMVVCEFILCCFNEKPPLFSNVVTDPNPCPEATAGFLSKITFWWFTSMAVKGYKMPLEAKDLWSLNKRDSSKVMVPRLLNEWEKEEAKAKLRYVKFKSFELRFISLCFAYNKTCFDVISFKVVLHDSSPEEVEVLLSSKKVAHQPSFLRALIKAFGPYFLIGSGYKLLQDIITFVNPQLLKMLISFIKAKDVPNWWGYTLACLMFFTALLQTLILHHHFQYCFVTGMNVRSAVIGAIYRKALVITNAAKRSSTVGEIVNLMSVDAQRFMDLTTFLNMLWSAPLQIMLALYFLWQILGPSVFAGVAVMILLIPFNAFIAMKTRAYQVFHSMQHKDARIKLMNEILNGIKVLKLYAWENSFKQKVLAIRQKELIVLRKTAYLGALSTMAWTSAPFLVALTTFAVYVTVDKKNILDAETAFVSISLFNILRFPLNMLPQVISSLVQASVSLKRVQNFLSHDELDPDSVNRNNTITVVNGKFTWGKDDAPVLHNINVMVPQGSLLAVVGHVGCGKSSLISALLGDMEKVEGEVSVRGSVAYVPQQAWIQNATLRDNILFGNPYNEQKYNSVLEACALTPDLQVLPGGDMTEIGEKGINLSGGQRQRVSLARALYNDADVYLLDDPLSAVDAHVSKHIFDNLIGPEGALKGKTRILVTHGISFLPQVDNIMVMVDGRVSEMGSYQDLLKQNGAFAEFLRNYALEDIIEEDEAGGTAFPPLTYRLMLVIMSADGENPRSRSVRRHGCSQRKHSESQDKKKPREMEKLIQAETAETGQVKGKVYLEYVKAVGPLLSVVICFLYGCQSAAAIGTNIWLSEWTNDAVTNSTTENVQMRVGVYAALGFAQGILIMIASFTLAMGNIGAAKKLHVNLLTNKFHTPQSFFDTTPIGRIINRFSKDIYVIDEALPSTVLMFLGTFFVSLSTILVIVSSTPIFAVVIVPLAVIYVFVQRFYVATSRQLKRLESVSRSPIYSHFSETITGCSVIRAYGRHSAFVLMSDMKVDENQKSYYPGIVSNRWLGVRIEFIGNCIVLFAGLFAVTGKDSLSPGLVGLSVSYALQVTMSLNWMVRMTSELENNIVAVERVKEYSETKTEAPWEVEDKKPPLEWPMQGNVEFNDYSVRYREGLDLVLKDITLKVKGGEKIGIVGRTGAGKSSMTLCLFRLLEAAGGEITIDNVKISEIGLHDLRSKLTIIPQEPVLFSGTLRMNLDPFEKYSDEEVWKALEHSHLHKFVSNQAAKLDLECSEGGENLSVGQRQLVCLARALLRKTRILILDEATAAIDLETDDLIQSTIRTQFEDCTVFTIAHRLNTIMDYTRVLVLDKGRIAEFDTPTNLISKRGIFYGMAKDAGLAQ</sequence>
<comment type="subcellular location">
    <subcellularLocation>
        <location evidence="1">Cell membrane</location>
        <topology evidence="1">Multi-pass membrane protein</topology>
    </subcellularLocation>
</comment>
<feature type="transmembrane region" description="Helical" evidence="17">
    <location>
        <begin position="543"/>
        <end position="571"/>
    </location>
</feature>
<feature type="region of interest" description="Disordered" evidence="16">
    <location>
        <begin position="896"/>
        <end position="923"/>
    </location>
</feature>
<dbReference type="InterPro" id="IPR005292">
    <property type="entry name" value="MRP"/>
</dbReference>
<evidence type="ECO:0000256" key="2">
    <source>
        <dbReference type="ARBA" id="ARBA00009726"/>
    </source>
</evidence>
<evidence type="ECO:0000259" key="18">
    <source>
        <dbReference type="PROSITE" id="PS50893"/>
    </source>
</evidence>
<feature type="domain" description="ABC transporter" evidence="18">
    <location>
        <begin position="1273"/>
        <end position="1507"/>
    </location>
</feature>
<dbReference type="GeneTree" id="ENSGT00940000163867"/>
<dbReference type="FunFam" id="1.20.1560.10:FF:000007">
    <property type="entry name" value="ATP-binding cassette subfamily C member 1"/>
    <property type="match status" value="1"/>
</dbReference>
<evidence type="ECO:0000256" key="8">
    <source>
        <dbReference type="ARBA" id="ARBA00022840"/>
    </source>
</evidence>
<dbReference type="SMART" id="SM00382">
    <property type="entry name" value="AAA"/>
    <property type="match status" value="2"/>
</dbReference>
<dbReference type="PROSITE" id="PS00211">
    <property type="entry name" value="ABC_TRANSPORTER_1"/>
    <property type="match status" value="2"/>
</dbReference>
<dbReference type="GO" id="GO:0008559">
    <property type="term" value="F:ABC-type xenobiotic transporter activity"/>
    <property type="evidence" value="ECO:0007669"/>
    <property type="project" value="UniProtKB-EC"/>
</dbReference>
<evidence type="ECO:0000256" key="13">
    <source>
        <dbReference type="ARBA" id="ARBA00034018"/>
    </source>
</evidence>
<dbReference type="InterPro" id="IPR050173">
    <property type="entry name" value="ABC_transporter_C-like"/>
</dbReference>
<keyword evidence="12 17" id="KW-0472">Membrane</keyword>
<comment type="catalytic activity">
    <reaction evidence="15">
        <text>17beta-estradiol 17-O-(beta-D-glucuronate)(in) + ATP + H2O = 17beta-estradiol 17-O-(beta-D-glucuronate)(out) + ADP + phosphate + H(+)</text>
        <dbReference type="Rhea" id="RHEA:60128"/>
        <dbReference type="ChEBI" id="CHEBI:15377"/>
        <dbReference type="ChEBI" id="CHEBI:15378"/>
        <dbReference type="ChEBI" id="CHEBI:30616"/>
        <dbReference type="ChEBI" id="CHEBI:43474"/>
        <dbReference type="ChEBI" id="CHEBI:82961"/>
        <dbReference type="ChEBI" id="CHEBI:456216"/>
    </reaction>
    <physiologicalReaction direction="left-to-right" evidence="15">
        <dbReference type="Rhea" id="RHEA:60129"/>
    </physiologicalReaction>
</comment>
<dbReference type="InterPro" id="IPR017871">
    <property type="entry name" value="ABC_transporter-like_CS"/>
</dbReference>
<dbReference type="GO" id="GO:0006869">
    <property type="term" value="P:lipid transport"/>
    <property type="evidence" value="ECO:0007669"/>
    <property type="project" value="UniProtKB-KW"/>
</dbReference>
<dbReference type="InterPro" id="IPR027417">
    <property type="entry name" value="P-loop_NTPase"/>
</dbReference>
<dbReference type="CDD" id="cd18595">
    <property type="entry name" value="ABC_6TM_MRP1_2_3_6_D1_like"/>
    <property type="match status" value="1"/>
</dbReference>
<organism evidence="20 21">
    <name type="scientific">Oreochromis niloticus</name>
    <name type="common">Nile tilapia</name>
    <name type="synonym">Tilapia nilotica</name>
    <dbReference type="NCBI Taxonomy" id="8128"/>
    <lineage>
        <taxon>Eukaryota</taxon>
        <taxon>Metazoa</taxon>
        <taxon>Chordata</taxon>
        <taxon>Craniata</taxon>
        <taxon>Vertebrata</taxon>
        <taxon>Euteleostomi</taxon>
        <taxon>Actinopterygii</taxon>
        <taxon>Neopterygii</taxon>
        <taxon>Teleostei</taxon>
        <taxon>Neoteleostei</taxon>
        <taxon>Acanthomorphata</taxon>
        <taxon>Ovalentaria</taxon>
        <taxon>Cichlomorphae</taxon>
        <taxon>Cichliformes</taxon>
        <taxon>Cichlidae</taxon>
        <taxon>African cichlids</taxon>
        <taxon>Pseudocrenilabrinae</taxon>
        <taxon>Oreochromini</taxon>
        <taxon>Oreochromis</taxon>
    </lineage>
</organism>
<dbReference type="GO" id="GO:0005886">
    <property type="term" value="C:plasma membrane"/>
    <property type="evidence" value="ECO:0007669"/>
    <property type="project" value="UniProtKB-SubCell"/>
</dbReference>
<keyword evidence="21" id="KW-1185">Reference proteome</keyword>
<feature type="compositionally biased region" description="Basic and acidic residues" evidence="16">
    <location>
        <begin position="911"/>
        <end position="923"/>
    </location>
</feature>
<comment type="similarity">
    <text evidence="2">Belongs to the ABC transporter superfamily. ABCC family. Conjugate transporter (TC 3.A.1.208) subfamily.</text>
</comment>
<dbReference type="FunFam" id="3.40.50.300:FF:000293">
    <property type="entry name" value="ATP binding cassette subfamily C member 1"/>
    <property type="match status" value="1"/>
</dbReference>
<feature type="transmembrane region" description="Helical" evidence="17">
    <location>
        <begin position="949"/>
        <end position="976"/>
    </location>
</feature>
<dbReference type="PANTHER" id="PTHR24223">
    <property type="entry name" value="ATP-BINDING CASSETTE SUB-FAMILY C"/>
    <property type="match status" value="1"/>
</dbReference>
<accession>A0A669FB16</accession>
<reference evidence="20" key="2">
    <citation type="submission" date="2025-09" db="UniProtKB">
        <authorList>
            <consortium name="Ensembl"/>
        </authorList>
    </citation>
    <scope>IDENTIFICATION</scope>
</reference>
<dbReference type="GO" id="GO:0005524">
    <property type="term" value="F:ATP binding"/>
    <property type="evidence" value="ECO:0007669"/>
    <property type="project" value="UniProtKB-KW"/>
</dbReference>
<dbReference type="PROSITE" id="PS50929">
    <property type="entry name" value="ABC_TM1F"/>
    <property type="match status" value="2"/>
</dbReference>
<gene>
    <name evidence="20" type="primary">abcc3</name>
</gene>
<dbReference type="GO" id="GO:0016887">
    <property type="term" value="F:ATP hydrolysis activity"/>
    <property type="evidence" value="ECO:0007669"/>
    <property type="project" value="InterPro"/>
</dbReference>
<feature type="domain" description="ABC transmembrane type-1" evidence="19">
    <location>
        <begin position="956"/>
        <end position="1236"/>
    </location>
</feature>
<evidence type="ECO:0000256" key="14">
    <source>
        <dbReference type="ARBA" id="ARBA00047523"/>
    </source>
</evidence>
<dbReference type="Proteomes" id="UP000005207">
    <property type="component" value="Unplaced"/>
</dbReference>
<feature type="transmembrane region" description="Helical" evidence="17">
    <location>
        <begin position="95"/>
        <end position="115"/>
    </location>
</feature>
<dbReference type="InterPro" id="IPR003593">
    <property type="entry name" value="AAA+_ATPase"/>
</dbReference>
<keyword evidence="8" id="KW-0067">ATP-binding</keyword>
<keyword evidence="9" id="KW-1278">Translocase</keyword>
<evidence type="ECO:0000256" key="1">
    <source>
        <dbReference type="ARBA" id="ARBA00004651"/>
    </source>
</evidence>
<dbReference type="CDD" id="cd03244">
    <property type="entry name" value="ABCC_MRP_domain2"/>
    <property type="match status" value="1"/>
</dbReference>